<dbReference type="EMBL" id="LXQA010963602">
    <property type="protein sequence ID" value="MCI78991.1"/>
    <property type="molecule type" value="Genomic_DNA"/>
</dbReference>
<sequence>MERAMEKGGWRERWTEVDGERLADEEIWMERSMKSGGWR</sequence>
<name>A0A392UVS5_9FABA</name>
<dbReference type="Proteomes" id="UP000265520">
    <property type="component" value="Unassembled WGS sequence"/>
</dbReference>
<proteinExistence type="predicted"/>
<gene>
    <name evidence="1" type="ORF">A2U01_0100262</name>
</gene>
<evidence type="ECO:0000313" key="2">
    <source>
        <dbReference type="Proteomes" id="UP000265520"/>
    </source>
</evidence>
<organism evidence="1 2">
    <name type="scientific">Trifolium medium</name>
    <dbReference type="NCBI Taxonomy" id="97028"/>
    <lineage>
        <taxon>Eukaryota</taxon>
        <taxon>Viridiplantae</taxon>
        <taxon>Streptophyta</taxon>
        <taxon>Embryophyta</taxon>
        <taxon>Tracheophyta</taxon>
        <taxon>Spermatophyta</taxon>
        <taxon>Magnoliopsida</taxon>
        <taxon>eudicotyledons</taxon>
        <taxon>Gunneridae</taxon>
        <taxon>Pentapetalae</taxon>
        <taxon>rosids</taxon>
        <taxon>fabids</taxon>
        <taxon>Fabales</taxon>
        <taxon>Fabaceae</taxon>
        <taxon>Papilionoideae</taxon>
        <taxon>50 kb inversion clade</taxon>
        <taxon>NPAAA clade</taxon>
        <taxon>Hologalegina</taxon>
        <taxon>IRL clade</taxon>
        <taxon>Trifolieae</taxon>
        <taxon>Trifolium</taxon>
    </lineage>
</organism>
<dbReference type="AlphaFoldDB" id="A0A392UVS5"/>
<evidence type="ECO:0000313" key="1">
    <source>
        <dbReference type="EMBL" id="MCI78991.1"/>
    </source>
</evidence>
<keyword evidence="2" id="KW-1185">Reference proteome</keyword>
<comment type="caution">
    <text evidence="1">The sequence shown here is derived from an EMBL/GenBank/DDBJ whole genome shotgun (WGS) entry which is preliminary data.</text>
</comment>
<reference evidence="1 2" key="1">
    <citation type="journal article" date="2018" name="Front. Plant Sci.">
        <title>Red Clover (Trifolium pratense) and Zigzag Clover (T. medium) - A Picture of Genomic Similarities and Differences.</title>
        <authorList>
            <person name="Dluhosova J."/>
            <person name="Istvanek J."/>
            <person name="Nedelnik J."/>
            <person name="Repkova J."/>
        </authorList>
    </citation>
    <scope>NUCLEOTIDE SEQUENCE [LARGE SCALE GENOMIC DNA]</scope>
    <source>
        <strain evidence="2">cv. 10/8</strain>
        <tissue evidence="1">Leaf</tissue>
    </source>
</reference>
<protein>
    <submittedName>
        <fullName evidence="1">Uncharacterized protein</fullName>
    </submittedName>
</protein>
<accession>A0A392UVS5</accession>